<sequence>MKAIRRFTVRSVLPENLKPIGNLAQNLRWSWNRPTRDFFASLDPQVWEEVGHDPAAFLGSISVQKLDELSANPDIVNRAAELERDLSDYLEKPQWFQSEFNNADKPSAIGYFSAEFGVTAVLPQYSGGLGILAGDHLKSASDLGVPIIGVGLLYQAGYFRQSLTREGWQRESYPVIDPDNMPLTLLRENDGTPALVDVPLPDHRTLYAQVWVAKVGRIALLMMDSDVVKNDEAARLVTDRLYGGSKDHRMEQELLLGVGGVKALRTYTRLTGAPTPEVYHCNEGHAGFMAVERIRELMTGEEHLDFGTAIEAVRSGTLFTTHTPVPAGIDRFDRSLVQRYLAPIEIPGVTTDQLLALGAETYEGGDPNVFNMAVLGLRMARMANGVAQLHGKVSRSMFHQLWPGFDVSEVPITSITNGVHGPTWTDGRLAQLARKHQEPGEHVNTYRWARPPEEGGVSDEELWNLRRELREQLVLDARRRVRESWLERGASPAELDWTNRILDPDVLTIGFARRVPTYKRLTLMINNPERLASILTNKERPVQIIVAGKSHPDDEQGVSLIQRLVAFADQYDVRDRIAFLPNYDMDMAQTLMPGVDVWLNNPLRPLEASGTSGMKCAINGALNLSILDGWWDEMYDGRNGWAIPTADGVDDPERRDAIEAEGLYNLIENTVAPRFYDRDENGIPRNWMEMIRHTLATLGPRVQAQRMVSEYVENLYTPVAASSRVLNGTGHQAARDLAAYKARVRSGWNQVAVKHVDAKVGDVATVGDSASFFADVQLGHLHPEDVEVQLLLGRVTSNDDLSGFEVLAMQAEHAENGVVSYRLETRLNNAGPLGYQVRVVPTHPLMAGYTELGLVTNAERAADNPETHFYFGN</sequence>
<dbReference type="InterPro" id="IPR024517">
    <property type="entry name" value="Glycogen_phosphorylase_DUF3417"/>
</dbReference>
<dbReference type="InterPro" id="IPR000811">
    <property type="entry name" value="Glyco_trans_35"/>
</dbReference>
<dbReference type="RefSeq" id="WP_179943735.1">
    <property type="nucleotide sequence ID" value="NZ_CP068112.1"/>
</dbReference>
<keyword evidence="3" id="KW-0021">Allosteric enzyme</keyword>
<dbReference type="GO" id="GO:0030170">
    <property type="term" value="F:pyridoxal phosphate binding"/>
    <property type="evidence" value="ECO:0007669"/>
    <property type="project" value="InterPro"/>
</dbReference>
<feature type="domain" description="DUF3417" evidence="5">
    <location>
        <begin position="13"/>
        <end position="122"/>
    </location>
</feature>
<dbReference type="EMBL" id="UASJ01000001">
    <property type="protein sequence ID" value="SQB65381.1"/>
    <property type="molecule type" value="Genomic_DNA"/>
</dbReference>
<dbReference type="GO" id="GO:0008184">
    <property type="term" value="F:glycogen phosphorylase activity"/>
    <property type="evidence" value="ECO:0007669"/>
    <property type="project" value="InterPro"/>
</dbReference>
<evidence type="ECO:0000256" key="2">
    <source>
        <dbReference type="ARBA" id="ARBA00006047"/>
    </source>
</evidence>
<name>A0A2X2YR43_9ACTO</name>
<reference evidence="6 7" key="1">
    <citation type="submission" date="2018-06" db="EMBL/GenBank/DDBJ databases">
        <authorList>
            <consortium name="Pathogen Informatics"/>
            <person name="Doyle S."/>
        </authorList>
    </citation>
    <scope>NUCLEOTIDE SEQUENCE [LARGE SCALE GENOMIC DNA]</scope>
    <source>
        <strain evidence="6 7">NCTC11820</strain>
    </source>
</reference>
<comment type="catalytic activity">
    <reaction evidence="1">
        <text>[(1-&gt;4)-alpha-D-glucosyl](n) + phosphate = [(1-&gt;4)-alpha-D-glucosyl](n-1) + alpha-D-glucose 1-phosphate</text>
        <dbReference type="Rhea" id="RHEA:41732"/>
        <dbReference type="Rhea" id="RHEA-COMP:9584"/>
        <dbReference type="Rhea" id="RHEA-COMP:9586"/>
        <dbReference type="ChEBI" id="CHEBI:15444"/>
        <dbReference type="ChEBI" id="CHEBI:43474"/>
        <dbReference type="ChEBI" id="CHEBI:58601"/>
        <dbReference type="EC" id="2.4.1.1"/>
    </reaction>
</comment>
<evidence type="ECO:0000259" key="5">
    <source>
        <dbReference type="Pfam" id="PF11897"/>
    </source>
</evidence>
<dbReference type="PANTHER" id="PTHR42655:SF1">
    <property type="entry name" value="GLYCOGEN PHOSPHORYLASE"/>
    <property type="match status" value="1"/>
</dbReference>
<protein>
    <submittedName>
        <fullName evidence="6">Maltodextrin phosphorylase</fullName>
    </submittedName>
</protein>
<keyword evidence="4" id="KW-0663">Pyridoxal phosphate</keyword>
<evidence type="ECO:0000256" key="3">
    <source>
        <dbReference type="ARBA" id="ARBA00022533"/>
    </source>
</evidence>
<gene>
    <name evidence="6" type="ORF">NCTC11820_01480</name>
</gene>
<dbReference type="InterPro" id="IPR011834">
    <property type="entry name" value="Agluc_phsphrylas"/>
</dbReference>
<dbReference type="InterPro" id="IPR052182">
    <property type="entry name" value="Glycogen/Maltodextrin_Phosph"/>
</dbReference>
<evidence type="ECO:0000313" key="7">
    <source>
        <dbReference type="Proteomes" id="UP000250245"/>
    </source>
</evidence>
<evidence type="ECO:0000256" key="4">
    <source>
        <dbReference type="PIRSR" id="PIRSR000460-1"/>
    </source>
</evidence>
<accession>A0A2X2YR43</accession>
<organism evidence="6 7">
    <name type="scientific">Mobiluncus curtisii</name>
    <dbReference type="NCBI Taxonomy" id="2051"/>
    <lineage>
        <taxon>Bacteria</taxon>
        <taxon>Bacillati</taxon>
        <taxon>Actinomycetota</taxon>
        <taxon>Actinomycetes</taxon>
        <taxon>Actinomycetales</taxon>
        <taxon>Actinomycetaceae</taxon>
        <taxon>Mobiluncus</taxon>
    </lineage>
</organism>
<dbReference type="GeneID" id="55565244"/>
<dbReference type="Pfam" id="PF11897">
    <property type="entry name" value="DUF3417"/>
    <property type="match status" value="1"/>
</dbReference>
<dbReference type="PANTHER" id="PTHR42655">
    <property type="entry name" value="GLYCOGEN PHOSPHORYLASE"/>
    <property type="match status" value="1"/>
</dbReference>
<proteinExistence type="inferred from homology"/>
<dbReference type="Proteomes" id="UP000250245">
    <property type="component" value="Unassembled WGS sequence"/>
</dbReference>
<dbReference type="Pfam" id="PF00343">
    <property type="entry name" value="Phosphorylase"/>
    <property type="match status" value="1"/>
</dbReference>
<dbReference type="AlphaFoldDB" id="A0A2X2YR43"/>
<comment type="similarity">
    <text evidence="2">Belongs to the glycogen phosphorylase family.</text>
</comment>
<evidence type="ECO:0000256" key="1">
    <source>
        <dbReference type="ARBA" id="ARBA00001275"/>
    </source>
</evidence>
<dbReference type="NCBIfam" id="TIGR02094">
    <property type="entry name" value="more_P_ylases"/>
    <property type="match status" value="1"/>
</dbReference>
<dbReference type="SUPFAM" id="SSF53756">
    <property type="entry name" value="UDP-Glycosyltransferase/glycogen phosphorylase"/>
    <property type="match status" value="1"/>
</dbReference>
<evidence type="ECO:0000313" key="6">
    <source>
        <dbReference type="EMBL" id="SQB65381.1"/>
    </source>
</evidence>
<dbReference type="Gene3D" id="3.40.50.2000">
    <property type="entry name" value="Glycogen Phosphorylase B"/>
    <property type="match status" value="2"/>
</dbReference>
<dbReference type="PIRSF" id="PIRSF000460">
    <property type="entry name" value="Pprylas_GlgP"/>
    <property type="match status" value="1"/>
</dbReference>
<feature type="modified residue" description="N6-(pyridoxal phosphate)lysine" evidence="4">
    <location>
        <position position="615"/>
    </location>
</feature>
<dbReference type="GO" id="GO:0005975">
    <property type="term" value="P:carbohydrate metabolic process"/>
    <property type="evidence" value="ECO:0007669"/>
    <property type="project" value="InterPro"/>
</dbReference>